<dbReference type="PANTHER" id="PTHR34222:SF97">
    <property type="entry name" value="CATALYTIC REGION, PUTATIVE-RELATED"/>
    <property type="match status" value="1"/>
</dbReference>
<evidence type="ECO:0000313" key="2">
    <source>
        <dbReference type="EMBL" id="KAL3376198.1"/>
    </source>
</evidence>
<name>A0ABD2V4X2_9SOLN</name>
<keyword evidence="3" id="KW-1185">Reference proteome</keyword>
<accession>A0ABD2V4X2</accession>
<dbReference type="EMBL" id="JBJKTR010000002">
    <property type="protein sequence ID" value="KAL3376198.1"/>
    <property type="molecule type" value="Genomic_DNA"/>
</dbReference>
<organism evidence="2 3">
    <name type="scientific">Solanum stoloniferum</name>
    <dbReference type="NCBI Taxonomy" id="62892"/>
    <lineage>
        <taxon>Eukaryota</taxon>
        <taxon>Viridiplantae</taxon>
        <taxon>Streptophyta</taxon>
        <taxon>Embryophyta</taxon>
        <taxon>Tracheophyta</taxon>
        <taxon>Spermatophyta</taxon>
        <taxon>Magnoliopsida</taxon>
        <taxon>eudicotyledons</taxon>
        <taxon>Gunneridae</taxon>
        <taxon>Pentapetalae</taxon>
        <taxon>asterids</taxon>
        <taxon>lamiids</taxon>
        <taxon>Solanales</taxon>
        <taxon>Solanaceae</taxon>
        <taxon>Solanoideae</taxon>
        <taxon>Solaneae</taxon>
        <taxon>Solanum</taxon>
    </lineage>
</organism>
<evidence type="ECO:0000256" key="1">
    <source>
        <dbReference type="SAM" id="MobiDB-lite"/>
    </source>
</evidence>
<feature type="compositionally biased region" description="Basic and acidic residues" evidence="1">
    <location>
        <begin position="209"/>
        <end position="219"/>
    </location>
</feature>
<reference evidence="2 3" key="1">
    <citation type="submission" date="2024-05" db="EMBL/GenBank/DDBJ databases">
        <title>De novo assembly of an allotetraploid wild potato.</title>
        <authorList>
            <person name="Hosaka A.J."/>
        </authorList>
    </citation>
    <scope>NUCLEOTIDE SEQUENCE [LARGE SCALE GENOMIC DNA]</scope>
    <source>
        <tissue evidence="2">Young leaves</tissue>
    </source>
</reference>
<comment type="caution">
    <text evidence="2">The sequence shown here is derived from an EMBL/GenBank/DDBJ whole genome shotgun (WGS) entry which is preliminary data.</text>
</comment>
<evidence type="ECO:0008006" key="4">
    <source>
        <dbReference type="Google" id="ProtNLM"/>
    </source>
</evidence>
<sequence>MYASSATVVWDDLFERFNMVDGSRTFNLHKEIATLSQGTSFVSVYYSKLKGLWEEFEALVPIPGCSCEGSKEYSVHHQNLKLFQFLMGLNDSYLQARSQILMLKPVSSVNQVYSMILSDESQRSIVANAGVLSTGPANLQGSFDAVMYSRTSGTQNRFKKGYNLVCDFCKIKGHTRENCYKIIGYPHDFKFKKKGVSSSAYNVTGESEDGLRSRSDDGVRSNASDAGSGQLMCDGEVKLPHQNQLESCTLTREQYNQVLQFLDKKSEVSHCVNAAGILTSGCFRNSSVER</sequence>
<dbReference type="AlphaFoldDB" id="A0ABD2V4X2"/>
<gene>
    <name evidence="2" type="ORF">AABB24_002907</name>
</gene>
<evidence type="ECO:0000313" key="3">
    <source>
        <dbReference type="Proteomes" id="UP001627284"/>
    </source>
</evidence>
<dbReference type="Proteomes" id="UP001627284">
    <property type="component" value="Unassembled WGS sequence"/>
</dbReference>
<protein>
    <recommendedName>
        <fullName evidence="4">Retrotransposon gag domain-containing protein</fullName>
    </recommendedName>
</protein>
<proteinExistence type="predicted"/>
<dbReference type="PANTHER" id="PTHR34222">
    <property type="entry name" value="GAG_PRE-INTEGRS DOMAIN-CONTAINING PROTEIN"/>
    <property type="match status" value="1"/>
</dbReference>
<feature type="region of interest" description="Disordered" evidence="1">
    <location>
        <begin position="202"/>
        <end position="227"/>
    </location>
</feature>